<dbReference type="InterPro" id="IPR000601">
    <property type="entry name" value="PKD_dom"/>
</dbReference>
<organism evidence="4 5">
    <name type="scientific">Ruminiclostridium cellobioparum subsp. termitidis CT1112</name>
    <dbReference type="NCBI Taxonomy" id="1195236"/>
    <lineage>
        <taxon>Bacteria</taxon>
        <taxon>Bacillati</taxon>
        <taxon>Bacillota</taxon>
        <taxon>Clostridia</taxon>
        <taxon>Eubacteriales</taxon>
        <taxon>Oscillospiraceae</taxon>
        <taxon>Ruminiclostridium</taxon>
    </lineage>
</organism>
<dbReference type="CDD" id="cd00146">
    <property type="entry name" value="PKD"/>
    <property type="match status" value="1"/>
</dbReference>
<dbReference type="PANTHER" id="PTHR42535:SF2">
    <property type="entry name" value="CHROMOSOME UNDETERMINED SCAFFOLD_146, WHOLE GENOME SHOTGUN SEQUENCE"/>
    <property type="match status" value="1"/>
</dbReference>
<keyword evidence="1" id="KW-0732">Signal</keyword>
<comment type="caution">
    <text evidence="4">The sequence shown here is derived from an EMBL/GenBank/DDBJ whole genome shotgun (WGS) entry which is preliminary data.</text>
</comment>
<dbReference type="SUPFAM" id="SSF49899">
    <property type="entry name" value="Concanavalin A-like lectins/glucanases"/>
    <property type="match status" value="1"/>
</dbReference>
<dbReference type="InterPro" id="IPR035986">
    <property type="entry name" value="PKD_dom_sf"/>
</dbReference>
<dbReference type="eggNOG" id="COG3204">
    <property type="taxonomic scope" value="Bacteria"/>
</dbReference>
<dbReference type="InterPro" id="IPR008979">
    <property type="entry name" value="Galactose-bd-like_sf"/>
</dbReference>
<dbReference type="eggNOG" id="COG4412">
    <property type="taxonomic scope" value="Bacteria"/>
</dbReference>
<dbReference type="Pfam" id="PF22352">
    <property type="entry name" value="K319L-like_PKD"/>
    <property type="match status" value="1"/>
</dbReference>
<dbReference type="Gene3D" id="2.60.120.260">
    <property type="entry name" value="Galactose-binding domain-like"/>
    <property type="match status" value="1"/>
</dbReference>
<feature type="domain" description="PKD" evidence="3">
    <location>
        <begin position="924"/>
        <end position="991"/>
    </location>
</feature>
<keyword evidence="2" id="KW-1015">Disulfide bond</keyword>
<sequence>MSSNTKASKALLFLGVAGFILLLSLFVFPAESYAYSLSNNYFQVETGSYGEISSLKLTGDTFPTNYVMNTVNAPKQNTAGHQWFGELMFKYRLGSGAWTTATTNKSADVRSQSQSGNTVTVTYQNSGNASGIKNFKVVETYSLVNDYLLWSINVTNTSSQTLEIGDFGLPLPFNEFWTGGDAIYETRAVDHSFTGNNSSYVYATRPSGLGPFLLMVLDASTGAGFEYQDHWRTQERSSEEAAWCQDQSGWQNGLNVFYIHSNVIKSTNRGYLPNTSLVLSPNQSKTYSFKFFKVSDEAAMKERLYTEGLIDVNVVPGMIFATNMTAKVDLHTSKTINSINLPAGAAMTYLNTVGTNHKIYSLTLSQLGANNITVNYGNGEKTVLQFYAIEPVDTALQRHATHMVQNTQWNTSDIRNKVFDDWMLNTKAKRNNFAGYWGWGDDWGLTHGQFLAEKNVLNPVASEVDAVDDYLETAIWTNLMNGHHSDYLIHDFLMYGENTTPTYRGYAYPHIYNTYFSMYKIAKQYPELITYNNPRNTYLLRCYNIFKALYGSGVSYNWNTGLMGELTTPDIIQALRDEGYASEANTLSGYMTTKYNNFRNTTYPYGSEYSYDNTGEEAVYTLAKTNNNTNMMNKINLKTRACRGNQPVWYYYADPVTNCGENWWNFQYTTSLAGYCMDDWMRYNSTTPEMDARMAFAAKLANLSCINSGQISSDPLNLGAVSWTYQAEKGNLGGQGVGNGTLVNGWRDMAGEADLGLFGALKILSSDVAVDPVFGLYGYGCDVTLNGSNYTIIPKDGLMKRLNLITEKLYLELDRDQYTSATVSKAKNYVQLNLKNQYTSAAHTTKLSVTGLLAGTYDILINNVKSGTLTVSAGKKAVAGINVGTAANYDIKISIGTPGVNTAPVVNAGPAATFVMPVVTLNGTASDDGLPNGVLTTNWSLESGAGSASFSNAAGLKTTATVSAPGTYTFKLTASDGALSSSSMVTVTVTAAPADGCVTNLAFNETSGSTAYDSSGFQRNGTLNGGAGFAAGKNGNALNLNGNNQYVSLPNGVVSNLTDFTAAAWVKVNTITDWARVFDFGTGTTNYMFLTASAGGSGVRFAITTSGNGSESQLNYAAGIPAGTWKHIAVTLSGNTGILYIDGTEVARNTAMSINPAGLGDTNQNYIGRSQWSGDSYLNGMVDDFKIYNRALSQAEVRSLAAGSSGGTNETNIAANATPSASFCSSWESVNALNDGYDPAGSNDRTHLVYGNWDNPGTTQWVQYDFDKAYTISKCDIYWFSDISDGGGIDVPASCTIKYWDGIGWVNVRNSGTPGVLANQYNTTVFDSVETSRIRVEMTAKASTSTGILEWRVWGR</sequence>
<gene>
    <name evidence="4" type="ORF">CTER_3196</name>
</gene>
<dbReference type="InterPro" id="IPR013320">
    <property type="entry name" value="ConA-like_dom_sf"/>
</dbReference>
<dbReference type="PATRIC" id="fig|1195236.3.peg.3419"/>
<dbReference type="Gene3D" id="2.60.120.200">
    <property type="match status" value="1"/>
</dbReference>
<dbReference type="STRING" id="1195236.CTER_3196"/>
<dbReference type="SMART" id="SM00089">
    <property type="entry name" value="PKD"/>
    <property type="match status" value="1"/>
</dbReference>
<reference evidence="4 5" key="1">
    <citation type="journal article" date="2013" name="Genome Announc.">
        <title>Draft Genome Sequence of the Cellulolytic, Mesophilic, Anaerobic Bacterium Clostridium termitidis Strain CT1112 (DSM 5398).</title>
        <authorList>
            <person name="Lal S."/>
            <person name="Ramachandran U."/>
            <person name="Zhang X."/>
            <person name="Munir R."/>
            <person name="Sparling R."/>
            <person name="Levin D.B."/>
        </authorList>
    </citation>
    <scope>NUCLEOTIDE SEQUENCE [LARGE SCALE GENOMIC DNA]</scope>
    <source>
        <strain evidence="4 5">CT1112</strain>
    </source>
</reference>
<protein>
    <recommendedName>
        <fullName evidence="3">PKD domain-containing protein</fullName>
    </recommendedName>
</protein>
<dbReference type="Pfam" id="PF13385">
    <property type="entry name" value="Laminin_G_3"/>
    <property type="match status" value="1"/>
</dbReference>
<dbReference type="InterPro" id="IPR043750">
    <property type="entry name" value="DUF5695"/>
</dbReference>
<evidence type="ECO:0000256" key="1">
    <source>
        <dbReference type="ARBA" id="ARBA00022729"/>
    </source>
</evidence>
<evidence type="ECO:0000256" key="2">
    <source>
        <dbReference type="ARBA" id="ARBA00023157"/>
    </source>
</evidence>
<evidence type="ECO:0000313" key="4">
    <source>
        <dbReference type="EMBL" id="EMS71047.1"/>
    </source>
</evidence>
<dbReference type="InterPro" id="IPR006558">
    <property type="entry name" value="LamG-like"/>
</dbReference>
<name>S0FHR2_RUMCE</name>
<dbReference type="PROSITE" id="PS50093">
    <property type="entry name" value="PKD"/>
    <property type="match status" value="1"/>
</dbReference>
<keyword evidence="5" id="KW-1185">Reference proteome</keyword>
<dbReference type="Pfam" id="PF18951">
    <property type="entry name" value="DUF5695"/>
    <property type="match status" value="2"/>
</dbReference>
<proteinExistence type="predicted"/>
<dbReference type="SMART" id="SM00560">
    <property type="entry name" value="LamGL"/>
    <property type="match status" value="1"/>
</dbReference>
<dbReference type="Gene3D" id="2.60.40.10">
    <property type="entry name" value="Immunoglobulins"/>
    <property type="match status" value="1"/>
</dbReference>
<dbReference type="PANTHER" id="PTHR42535">
    <property type="entry name" value="OOKINETE PROTEIN, PUTATIVE-RELATED"/>
    <property type="match status" value="1"/>
</dbReference>
<evidence type="ECO:0000313" key="5">
    <source>
        <dbReference type="Proteomes" id="UP000014155"/>
    </source>
</evidence>
<accession>S0FHR2</accession>
<dbReference type="InterPro" id="IPR022409">
    <property type="entry name" value="PKD/Chitinase_dom"/>
</dbReference>
<dbReference type="EMBL" id="AORV01000044">
    <property type="protein sequence ID" value="EMS71047.1"/>
    <property type="molecule type" value="Genomic_DNA"/>
</dbReference>
<dbReference type="Proteomes" id="UP000014155">
    <property type="component" value="Unassembled WGS sequence"/>
</dbReference>
<dbReference type="SUPFAM" id="SSF49299">
    <property type="entry name" value="PKD domain"/>
    <property type="match status" value="1"/>
</dbReference>
<dbReference type="InterPro" id="IPR013783">
    <property type="entry name" value="Ig-like_fold"/>
</dbReference>
<dbReference type="RefSeq" id="WP_004627343.1">
    <property type="nucleotide sequence ID" value="NZ_AORV01000044.1"/>
</dbReference>
<evidence type="ECO:0000259" key="3">
    <source>
        <dbReference type="PROSITE" id="PS50093"/>
    </source>
</evidence>
<dbReference type="eggNOG" id="COG3533">
    <property type="taxonomic scope" value="Bacteria"/>
</dbReference>
<dbReference type="SUPFAM" id="SSF49785">
    <property type="entry name" value="Galactose-binding domain-like"/>
    <property type="match status" value="1"/>
</dbReference>